<dbReference type="InterPro" id="IPR045735">
    <property type="entry name" value="Spore_III_AA_AAA+_ATPase"/>
</dbReference>
<evidence type="ECO:0000256" key="1">
    <source>
        <dbReference type="ARBA" id="ARBA00022741"/>
    </source>
</evidence>
<dbReference type="RefSeq" id="WP_103375269.1">
    <property type="nucleotide sequence ID" value="NZ_CP133983.1"/>
</dbReference>
<proteinExistence type="predicted"/>
<keyword evidence="1" id="KW-0547">Nucleotide-binding</keyword>
<reference evidence="4 5" key="1">
    <citation type="journal article" date="2019" name="Sci. Rep.">
        <title>Sulfobacillus thermotolerans: new insights into resistance and metabolic capacities of acidophilic chemolithotrophs.</title>
        <authorList>
            <person name="Panyushkina A.E."/>
            <person name="Babenko V.V."/>
            <person name="Nikitina A.S."/>
            <person name="Selezneva O.V."/>
            <person name="Tsaplina I.A."/>
            <person name="Letarova M.A."/>
            <person name="Kostryukova E.S."/>
            <person name="Letarov A.V."/>
        </authorList>
    </citation>
    <scope>NUCLEOTIDE SEQUENCE [LARGE SCALE GENOMIC DNA]</scope>
    <source>
        <strain evidence="4 5">Kr1</strain>
    </source>
</reference>
<evidence type="ECO:0000256" key="2">
    <source>
        <dbReference type="ARBA" id="ARBA00022840"/>
    </source>
</evidence>
<feature type="domain" description="AAA+ ATPase" evidence="3">
    <location>
        <begin position="139"/>
        <end position="283"/>
    </location>
</feature>
<name>A0ABN5GYT3_9FIRM</name>
<evidence type="ECO:0000313" key="4">
    <source>
        <dbReference type="EMBL" id="AUW93514.1"/>
    </source>
</evidence>
<dbReference type="PANTHER" id="PTHR20953">
    <property type="entry name" value="KINASE-RELATED"/>
    <property type="match status" value="1"/>
</dbReference>
<dbReference type="SUPFAM" id="SSF52540">
    <property type="entry name" value="P-loop containing nucleoside triphosphate hydrolases"/>
    <property type="match status" value="1"/>
</dbReference>
<keyword evidence="5" id="KW-1185">Reference proteome</keyword>
<dbReference type="Pfam" id="PF19568">
    <property type="entry name" value="Spore_III_AA"/>
    <property type="match status" value="1"/>
</dbReference>
<dbReference type="InterPro" id="IPR027417">
    <property type="entry name" value="P-loop_NTPase"/>
</dbReference>
<evidence type="ECO:0000313" key="5">
    <source>
        <dbReference type="Proteomes" id="UP000325292"/>
    </source>
</evidence>
<protein>
    <recommendedName>
        <fullName evidence="3">AAA+ ATPase domain-containing protein</fullName>
    </recommendedName>
</protein>
<accession>A0ABN5GYT3</accession>
<dbReference type="Gene3D" id="3.40.50.300">
    <property type="entry name" value="P-loop containing nucleotide triphosphate hydrolases"/>
    <property type="match status" value="1"/>
</dbReference>
<evidence type="ECO:0000259" key="3">
    <source>
        <dbReference type="SMART" id="SM00382"/>
    </source>
</evidence>
<sequence length="303" mass="33625">MEPWDFLPRRWKEKVQQLGPKHLANVEEVRFRLDRPVLCYGPNWSKALGDPEHDVLRQQDLDELVSILADHSLYARVEELRHAYLTLPGGHRVGIAGRAVWRDGVLSTMTDITGLNFRRAQDVYGAAQKVLNLFDTTQPIPSLLIAAPPRCGKTTLLRDLARHLSDGGERVAVVDERSELAGFYRGHYGFWLGMHTDVLDAWPKAEGIMAAIRTLGPDWVVVDEIGGPEDLQAVARALQAGVGVLASIHAGSYQQLEAIADPDLKGIRVSALFPAVAVISRRFGPGTVEELWQGHQQVWRLAS</sequence>
<dbReference type="Proteomes" id="UP000325292">
    <property type="component" value="Chromosome"/>
</dbReference>
<dbReference type="InterPro" id="IPR003593">
    <property type="entry name" value="AAA+_ATPase"/>
</dbReference>
<dbReference type="SMART" id="SM00382">
    <property type="entry name" value="AAA"/>
    <property type="match status" value="1"/>
</dbReference>
<gene>
    <name evidence="4" type="ORF">BXT84_05785</name>
</gene>
<dbReference type="PANTHER" id="PTHR20953:SF3">
    <property type="entry name" value="P-LOOP CONTAINING NUCLEOSIDE TRIPHOSPHATE HYDROLASES SUPERFAMILY PROTEIN"/>
    <property type="match status" value="1"/>
</dbReference>
<organism evidence="4 5">
    <name type="scientific">Sulfobacillus thermotolerans</name>
    <dbReference type="NCBI Taxonomy" id="338644"/>
    <lineage>
        <taxon>Bacteria</taxon>
        <taxon>Bacillati</taxon>
        <taxon>Bacillota</taxon>
        <taxon>Clostridia</taxon>
        <taxon>Eubacteriales</taxon>
        <taxon>Clostridiales Family XVII. Incertae Sedis</taxon>
        <taxon>Sulfobacillus</taxon>
    </lineage>
</organism>
<dbReference type="EMBL" id="CP019454">
    <property type="protein sequence ID" value="AUW93514.1"/>
    <property type="molecule type" value="Genomic_DNA"/>
</dbReference>
<keyword evidence="2" id="KW-0067">ATP-binding</keyword>